<evidence type="ECO:0000256" key="1">
    <source>
        <dbReference type="SAM" id="MobiDB-lite"/>
    </source>
</evidence>
<organism evidence="2 3">
    <name type="scientific">Reticulibacter mediterranei</name>
    <dbReference type="NCBI Taxonomy" id="2778369"/>
    <lineage>
        <taxon>Bacteria</taxon>
        <taxon>Bacillati</taxon>
        <taxon>Chloroflexota</taxon>
        <taxon>Ktedonobacteria</taxon>
        <taxon>Ktedonobacterales</taxon>
        <taxon>Reticulibacteraceae</taxon>
        <taxon>Reticulibacter</taxon>
    </lineage>
</organism>
<reference evidence="2" key="1">
    <citation type="submission" date="2020-10" db="EMBL/GenBank/DDBJ databases">
        <title>Taxonomic study of unclassified bacteria belonging to the class Ktedonobacteria.</title>
        <authorList>
            <person name="Yabe S."/>
            <person name="Wang C.M."/>
            <person name="Zheng Y."/>
            <person name="Sakai Y."/>
            <person name="Cavaletti L."/>
            <person name="Monciardini P."/>
            <person name="Donadio S."/>
        </authorList>
    </citation>
    <scope>NUCLEOTIDE SEQUENCE</scope>
    <source>
        <strain evidence="2">ID150040</strain>
    </source>
</reference>
<proteinExistence type="predicted"/>
<gene>
    <name evidence="2" type="ORF">KSF_084170</name>
</gene>
<feature type="region of interest" description="Disordered" evidence="1">
    <location>
        <begin position="1"/>
        <end position="27"/>
    </location>
</feature>
<dbReference type="RefSeq" id="WP_220209123.1">
    <property type="nucleotide sequence ID" value="NZ_BNJK01000002.1"/>
</dbReference>
<accession>A0A8J3IMK2</accession>
<evidence type="ECO:0000313" key="2">
    <source>
        <dbReference type="EMBL" id="GHO98369.1"/>
    </source>
</evidence>
<dbReference type="EMBL" id="BNJK01000002">
    <property type="protein sequence ID" value="GHO98369.1"/>
    <property type="molecule type" value="Genomic_DNA"/>
</dbReference>
<keyword evidence="3" id="KW-1185">Reference proteome</keyword>
<sequence>MDIESILRSLARGENPELPDGTTGVNVNGNHVSIYTDGGGVSADVDANGNVSNLHGHLYGISGSRDRLDLDDDDLRRGGRGESWRGKYGY</sequence>
<name>A0A8J3IMK2_9CHLR</name>
<protein>
    <submittedName>
        <fullName evidence="2">Uncharacterized protein</fullName>
    </submittedName>
</protein>
<comment type="caution">
    <text evidence="2">The sequence shown here is derived from an EMBL/GenBank/DDBJ whole genome shotgun (WGS) entry which is preliminary data.</text>
</comment>
<dbReference type="Proteomes" id="UP000597444">
    <property type="component" value="Unassembled WGS sequence"/>
</dbReference>
<evidence type="ECO:0000313" key="3">
    <source>
        <dbReference type="Proteomes" id="UP000597444"/>
    </source>
</evidence>
<dbReference type="AlphaFoldDB" id="A0A8J3IMK2"/>